<reference evidence="3" key="1">
    <citation type="submission" date="2017-11" db="EMBL/GenBank/DDBJ databases">
        <title>The draft genome sequence of Chromatocurvus sp. F02.</title>
        <authorList>
            <person name="Du Z.-J."/>
            <person name="Chang Y.-Q."/>
        </authorList>
    </citation>
    <scope>NUCLEOTIDE SEQUENCE [LARGE SCALE GENOMIC DNA]</scope>
    <source>
        <strain evidence="3">F02</strain>
    </source>
</reference>
<dbReference type="EMBL" id="PKLZ01000002">
    <property type="protein sequence ID" value="PLW83591.1"/>
    <property type="molecule type" value="Genomic_DNA"/>
</dbReference>
<dbReference type="AlphaFoldDB" id="A0A2N5Y5F4"/>
<proteinExistence type="predicted"/>
<dbReference type="Proteomes" id="UP000234845">
    <property type="component" value="Unassembled WGS sequence"/>
</dbReference>
<dbReference type="OrthoDB" id="9806250at2"/>
<evidence type="ECO:0000256" key="1">
    <source>
        <dbReference type="SAM" id="SignalP"/>
    </source>
</evidence>
<dbReference type="InterPro" id="IPR007433">
    <property type="entry name" value="DUF481"/>
</dbReference>
<evidence type="ECO:0000313" key="3">
    <source>
        <dbReference type="Proteomes" id="UP000234845"/>
    </source>
</evidence>
<feature type="signal peptide" evidence="1">
    <location>
        <begin position="1"/>
        <end position="26"/>
    </location>
</feature>
<sequence length="350" mass="38610">MTLYKHRTVPVLAAPLLLMGALIAQADTAATQADEIVLKNGSRLLGTITGVRDGMVKIDTEFAGSISIKLEHIDSMEAHDPVVLLLENGTVVESQGIAVEQQELVLSTPEAPASRYPLQDLALTDPAPWELGQGYNWTGLASAALSLQRGNTDSDEFDYKLDASWRSTEDRYTALLSGEVDEANGVRNAENWSILGKYDRFLDGPLYWGINASVEQDEFADVDLRYYLGPYLGREFYSKPVLNLSGEAGLVLVDEDFIIAEDEQYLGANWTVNASSNYLGGDSRLYLRHTGIWNLDETDEFILHLAMGLGFPLLAQIEAAAEILLDYDSGLPAEVDSLDQAYRFRIGYSW</sequence>
<comment type="caution">
    <text evidence="2">The sequence shown here is derived from an EMBL/GenBank/DDBJ whole genome shotgun (WGS) entry which is preliminary data.</text>
</comment>
<organism evidence="2 3">
    <name type="scientific">Kineobactrum sediminis</name>
    <dbReference type="NCBI Taxonomy" id="1905677"/>
    <lineage>
        <taxon>Bacteria</taxon>
        <taxon>Pseudomonadati</taxon>
        <taxon>Pseudomonadota</taxon>
        <taxon>Gammaproteobacteria</taxon>
        <taxon>Cellvibrionales</taxon>
        <taxon>Halieaceae</taxon>
        <taxon>Kineobactrum</taxon>
    </lineage>
</organism>
<dbReference type="RefSeq" id="WP_101520272.1">
    <property type="nucleotide sequence ID" value="NZ_PKLZ01000002.1"/>
</dbReference>
<accession>A0A2N5Y5F4</accession>
<name>A0A2N5Y5F4_9GAMM</name>
<feature type="chain" id="PRO_5014853198" evidence="1">
    <location>
        <begin position="27"/>
        <end position="350"/>
    </location>
</feature>
<keyword evidence="1" id="KW-0732">Signal</keyword>
<protein>
    <submittedName>
        <fullName evidence="2">DUF481 domain-containing protein</fullName>
    </submittedName>
</protein>
<keyword evidence="3" id="KW-1185">Reference proteome</keyword>
<gene>
    <name evidence="2" type="ORF">CWI75_04360</name>
</gene>
<evidence type="ECO:0000313" key="2">
    <source>
        <dbReference type="EMBL" id="PLW83591.1"/>
    </source>
</evidence>
<dbReference type="Pfam" id="PF04338">
    <property type="entry name" value="DUF481"/>
    <property type="match status" value="1"/>
</dbReference>